<evidence type="ECO:0000256" key="5">
    <source>
        <dbReference type="ARBA" id="ARBA00022664"/>
    </source>
</evidence>
<dbReference type="InterPro" id="IPR028564">
    <property type="entry name" value="MT_TRM10-typ"/>
</dbReference>
<comment type="catalytic activity">
    <reaction evidence="14">
        <text>guanosine(9) in tRNA + S-adenosyl-L-methionine = N(1)-methylguanosine(9) in tRNA + S-adenosyl-L-homocysteine + H(+)</text>
        <dbReference type="Rhea" id="RHEA:43156"/>
        <dbReference type="Rhea" id="RHEA-COMP:10367"/>
        <dbReference type="Rhea" id="RHEA-COMP:10368"/>
        <dbReference type="ChEBI" id="CHEBI:15378"/>
        <dbReference type="ChEBI" id="CHEBI:57856"/>
        <dbReference type="ChEBI" id="CHEBI:59789"/>
        <dbReference type="ChEBI" id="CHEBI:73542"/>
        <dbReference type="ChEBI" id="CHEBI:74269"/>
        <dbReference type="EC" id="2.1.1.221"/>
    </reaction>
</comment>
<evidence type="ECO:0000259" key="20">
    <source>
        <dbReference type="PROSITE" id="PS52002"/>
    </source>
</evidence>
<feature type="compositionally biased region" description="Basic and acidic residues" evidence="18">
    <location>
        <begin position="45"/>
        <end position="62"/>
    </location>
</feature>
<dbReference type="InterPro" id="IPR010920">
    <property type="entry name" value="LSM_dom_sf"/>
</dbReference>
<comment type="similarity">
    <text evidence="2">Belongs to the snRNP Sm proteins family.</text>
</comment>
<keyword evidence="5" id="KW-0507">mRNA processing</keyword>
<dbReference type="WormBase" id="SRAE_1000251600">
    <property type="protein sequence ID" value="SRP04525"/>
    <property type="gene ID" value="WBGene00259131"/>
</dbReference>
<protein>
    <recommendedName>
        <fullName evidence="17">U6 snRNA-associated Sm-like protein LSm5</fullName>
        <ecNumber evidence="3">2.1.1.221</ecNumber>
    </recommendedName>
</protein>
<keyword evidence="9" id="KW-0694">RNA-binding</keyword>
<evidence type="ECO:0000259" key="19">
    <source>
        <dbReference type="PROSITE" id="PS51675"/>
    </source>
</evidence>
<dbReference type="CDD" id="cd18101">
    <property type="entry name" value="Trm10euk_A"/>
    <property type="match status" value="1"/>
</dbReference>
<dbReference type="PROSITE" id="PS51675">
    <property type="entry name" value="SAM_MT_TRM10"/>
    <property type="match status" value="1"/>
</dbReference>
<evidence type="ECO:0000256" key="13">
    <source>
        <dbReference type="ARBA" id="ARBA00023274"/>
    </source>
</evidence>
<feature type="region of interest" description="Disordered" evidence="18">
    <location>
        <begin position="32"/>
        <end position="70"/>
    </location>
</feature>
<keyword evidence="13" id="KW-0687">Ribonucleoprotein</keyword>
<keyword evidence="12" id="KW-0539">Nucleus</keyword>
<proteinExistence type="inferred from homology"/>
<evidence type="ECO:0000256" key="10">
    <source>
        <dbReference type="ARBA" id="ARBA00022990"/>
    </source>
</evidence>
<evidence type="ECO:0000256" key="11">
    <source>
        <dbReference type="ARBA" id="ARBA00023187"/>
    </source>
</evidence>
<evidence type="ECO:0000256" key="12">
    <source>
        <dbReference type="ARBA" id="ARBA00023242"/>
    </source>
</evidence>
<dbReference type="InterPro" id="IPR038459">
    <property type="entry name" value="MT_TRM10-typ_sf"/>
</dbReference>
<dbReference type="GO" id="GO:0008380">
    <property type="term" value="P:RNA splicing"/>
    <property type="evidence" value="ECO:0007669"/>
    <property type="project" value="UniProtKB-KW"/>
</dbReference>
<feature type="domain" description="Sm" evidence="20">
    <location>
        <begin position="295"/>
        <end position="370"/>
    </location>
</feature>
<evidence type="ECO:0000256" key="18">
    <source>
        <dbReference type="SAM" id="MobiDB-lite"/>
    </source>
</evidence>
<dbReference type="InterPro" id="IPR047575">
    <property type="entry name" value="Sm"/>
</dbReference>
<reference evidence="21 22" key="1">
    <citation type="submission" date="2014-09" db="EMBL/GenBank/DDBJ databases">
        <authorList>
            <person name="Martin A.A."/>
        </authorList>
    </citation>
    <scope>NUCLEOTIDE SEQUENCE</scope>
    <source>
        <strain evidence="22">ED321</strain>
        <strain evidence="21">ED321 Heterogonic</strain>
    </source>
</reference>
<keyword evidence="10" id="KW-0007">Acetylation</keyword>
<dbReference type="EMBL" id="LN609528">
    <property type="protein sequence ID" value="CEF64261.1"/>
    <property type="molecule type" value="Genomic_DNA"/>
</dbReference>
<evidence type="ECO:0000313" key="21">
    <source>
        <dbReference type="EMBL" id="CEF64261.1"/>
    </source>
</evidence>
<evidence type="ECO:0000313" key="22">
    <source>
        <dbReference type="Proteomes" id="UP000035682"/>
    </source>
</evidence>
<dbReference type="PANTHER" id="PTHR13563:SF13">
    <property type="entry name" value="TRNA METHYLTRANSFERASE 10 HOMOLOG A"/>
    <property type="match status" value="1"/>
</dbReference>
<sequence length="373" mass="43076">MMEEITNTKVEENDTTTFPVGITKNLKFELPNPLSKNQQKKQARREKYLEKRKEKRALEKQRRKERHQKMRENNIPIPSRKNFKKMADSNCKIRVAIDMSFDEYMSDVNIKATVNQLQFCYGYNRRAENPMQLYIVGLNGRGNEEFLKQSDNNSWDVHTTSKTLTEMFSKDELVYLTADSENDLDDIEDDKVYVIGGLLDHNSCPKLTLELAKKNGIRHAKLPIGNYMRLKTRSVLTINQVYDIILKYTETKSWEDAFFKVIPIRKGIEKIDNVDLYFLKMSASATTVVNPSQLLPLELVDKCIGNKLWIIMKGDKEFVGTLVGFDDYVNMVLEDVTEYENTPEGKRITKLDQILLSGNHITMLVPGGEGPEL</sequence>
<dbReference type="CTD" id="36376626"/>
<dbReference type="GO" id="GO:0002939">
    <property type="term" value="P:tRNA N1-guanine methylation"/>
    <property type="evidence" value="ECO:0007669"/>
    <property type="project" value="TreeGrafter"/>
</dbReference>
<keyword evidence="8" id="KW-0747">Spliceosome</keyword>
<dbReference type="InterPro" id="IPR007356">
    <property type="entry name" value="tRNA_m1G_MeTrfase_euk"/>
</dbReference>
<evidence type="ECO:0000256" key="7">
    <source>
        <dbReference type="ARBA" id="ARBA00022691"/>
    </source>
</evidence>
<evidence type="ECO:0000313" key="24">
    <source>
        <dbReference type="WormBase" id="SRAE_1000251600"/>
    </source>
</evidence>
<evidence type="ECO:0000256" key="16">
    <source>
        <dbReference type="ARBA" id="ARBA00063389"/>
    </source>
</evidence>
<dbReference type="CDD" id="cd01732">
    <property type="entry name" value="LSm5"/>
    <property type="match status" value="1"/>
</dbReference>
<dbReference type="GO" id="GO:0006397">
    <property type="term" value="P:mRNA processing"/>
    <property type="evidence" value="ECO:0007669"/>
    <property type="project" value="UniProtKB-KW"/>
</dbReference>
<dbReference type="GO" id="GO:0052905">
    <property type="term" value="F:tRNA (guanosine(9)-N1)-methyltransferase activity"/>
    <property type="evidence" value="ECO:0007669"/>
    <property type="project" value="UniProtKB-EC"/>
</dbReference>
<dbReference type="Pfam" id="PF01423">
    <property type="entry name" value="LSM"/>
    <property type="match status" value="1"/>
</dbReference>
<dbReference type="FunFam" id="2.30.30.100:FF:000003">
    <property type="entry name" value="U6 snRNA-associated Sm-like protein LSm5"/>
    <property type="match status" value="1"/>
</dbReference>
<dbReference type="Gene3D" id="3.40.1280.30">
    <property type="match status" value="1"/>
</dbReference>
<comment type="function">
    <text evidence="15">Plays a role in pre-mRNA splicing as component of the U4/U6-U5 tri-snRNP complex that is involved in spliceosome assembly, and as component of the precatalytic spliceosome (spliceosome B complex). The heptameric LSM2-8 complex binds specifically to the 3'-terminal U-tract of U6 snRNA.</text>
</comment>
<comment type="subunit">
    <text evidence="16">Component of the precatalytic spliceosome (spliceosome B complex). Component of the U4/U6-U5 tri-snRNP complex, a building block of the precatalytic spliceosome (spliceosome B complex). The U4/U6-U5 tri-snRNP complex is composed of the U4, U6 and U5 snRNAs and at least PRPF3, PRPF4, PRPF6, PRPF8, PRPF31, SNRNP200, TXNL4A, SNRNP40, SNRPB, SNRPD1, SNRPD2, SNRPD3, SNRPE, SNRPF, SNRPG, DDX23, CD2BP2, PPIH, SNU13, EFTUD2, SART1 and USP39, plus LSM2, LSM3, LSM4, LSM5, LSM6, LSM7 and LSM8. LSM2, LSM3, LSM4, LSM5, LSM6, LSM7 and LSM8 form a heptameric, ring-shaped subcomplex (the LSM2-8 complex) that is part of the U4/U6-U5 tri-snRNP complex and the precatalytic spliceosome.</text>
</comment>
<dbReference type="GO" id="GO:0000049">
    <property type="term" value="F:tRNA binding"/>
    <property type="evidence" value="ECO:0007669"/>
    <property type="project" value="TreeGrafter"/>
</dbReference>
<organism evidence="21">
    <name type="scientific">Strongyloides ratti</name>
    <name type="common">Parasitic roundworm</name>
    <dbReference type="NCBI Taxonomy" id="34506"/>
    <lineage>
        <taxon>Eukaryota</taxon>
        <taxon>Metazoa</taxon>
        <taxon>Ecdysozoa</taxon>
        <taxon>Nematoda</taxon>
        <taxon>Chromadorea</taxon>
        <taxon>Rhabditida</taxon>
        <taxon>Tylenchina</taxon>
        <taxon>Panagrolaimomorpha</taxon>
        <taxon>Strongyloidoidea</taxon>
        <taxon>Strongyloididae</taxon>
        <taxon>Strongyloides</taxon>
    </lineage>
</organism>
<dbReference type="GO" id="GO:0005737">
    <property type="term" value="C:cytoplasm"/>
    <property type="evidence" value="ECO:0007669"/>
    <property type="project" value="UniProtKB-ARBA"/>
</dbReference>
<accession>A0A090L391</accession>
<keyword evidence="11" id="KW-0508">mRNA splicing</keyword>
<keyword evidence="4 21" id="KW-0489">Methyltransferase</keyword>
<dbReference type="Gene3D" id="2.30.30.100">
    <property type="match status" value="1"/>
</dbReference>
<evidence type="ECO:0000256" key="14">
    <source>
        <dbReference type="ARBA" id="ARBA00048434"/>
    </source>
</evidence>
<dbReference type="EC" id="2.1.1.221" evidence="3"/>
<evidence type="ECO:0000256" key="8">
    <source>
        <dbReference type="ARBA" id="ARBA00022728"/>
    </source>
</evidence>
<dbReference type="SUPFAM" id="SSF50182">
    <property type="entry name" value="Sm-like ribonucleoproteins"/>
    <property type="match status" value="1"/>
</dbReference>
<dbReference type="RefSeq" id="XP_024503462.1">
    <property type="nucleotide sequence ID" value="XM_024649602.1"/>
</dbReference>
<comment type="subcellular location">
    <subcellularLocation>
        <location evidence="1">Nucleus</location>
    </subcellularLocation>
</comment>
<dbReference type="InterPro" id="IPR001163">
    <property type="entry name" value="Sm_dom_euk/arc"/>
</dbReference>
<dbReference type="FunFam" id="3.40.1280.30:FF:000001">
    <property type="entry name" value="tRNA methyltransferase 10 homolog A"/>
    <property type="match status" value="1"/>
</dbReference>
<evidence type="ECO:0000256" key="6">
    <source>
        <dbReference type="ARBA" id="ARBA00022679"/>
    </source>
</evidence>
<reference evidence="23" key="2">
    <citation type="submission" date="2020-12" db="UniProtKB">
        <authorList>
            <consortium name="WormBaseParasite"/>
        </authorList>
    </citation>
    <scope>IDENTIFICATION</scope>
</reference>
<dbReference type="GeneID" id="36376626"/>
<keyword evidence="7" id="KW-0949">S-adenosyl-L-methionine</keyword>
<dbReference type="AlphaFoldDB" id="A0A090L391"/>
<dbReference type="PANTHER" id="PTHR13563">
    <property type="entry name" value="TRNA (GUANINE-9-) METHYLTRANSFERASE"/>
    <property type="match status" value="1"/>
</dbReference>
<name>A0A090L391_STRRB</name>
<dbReference type="OMA" id="FKKNDGW"/>
<dbReference type="WBParaSite" id="SRAE_1000251600.1">
    <property type="protein sequence ID" value="SRAE_1000251600.1"/>
    <property type="gene ID" value="WBGene00259131"/>
</dbReference>
<dbReference type="STRING" id="34506.A0A090L391"/>
<dbReference type="OrthoDB" id="429711at2759"/>
<evidence type="ECO:0000256" key="17">
    <source>
        <dbReference type="ARBA" id="ARBA00067759"/>
    </source>
</evidence>
<evidence type="ECO:0000256" key="15">
    <source>
        <dbReference type="ARBA" id="ARBA00056431"/>
    </source>
</evidence>
<dbReference type="GO" id="GO:0005654">
    <property type="term" value="C:nucleoplasm"/>
    <property type="evidence" value="ECO:0007669"/>
    <property type="project" value="TreeGrafter"/>
</dbReference>
<evidence type="ECO:0000256" key="1">
    <source>
        <dbReference type="ARBA" id="ARBA00004123"/>
    </source>
</evidence>
<evidence type="ECO:0000256" key="4">
    <source>
        <dbReference type="ARBA" id="ARBA00022603"/>
    </source>
</evidence>
<dbReference type="Proteomes" id="UP000035682">
    <property type="component" value="Unplaced"/>
</dbReference>
<keyword evidence="22" id="KW-1185">Reference proteome</keyword>
<evidence type="ECO:0000256" key="3">
    <source>
        <dbReference type="ARBA" id="ARBA00012797"/>
    </source>
</evidence>
<evidence type="ECO:0000256" key="9">
    <source>
        <dbReference type="ARBA" id="ARBA00022884"/>
    </source>
</evidence>
<dbReference type="InterPro" id="IPR033871">
    <property type="entry name" value="LSm5"/>
</dbReference>
<keyword evidence="6 21" id="KW-0808">Transferase</keyword>
<evidence type="ECO:0000256" key="2">
    <source>
        <dbReference type="ARBA" id="ARBA00006850"/>
    </source>
</evidence>
<dbReference type="SMART" id="SM00651">
    <property type="entry name" value="Sm"/>
    <property type="match status" value="1"/>
</dbReference>
<dbReference type="GO" id="GO:0005681">
    <property type="term" value="C:spliceosomal complex"/>
    <property type="evidence" value="ECO:0007669"/>
    <property type="project" value="UniProtKB-KW"/>
</dbReference>
<evidence type="ECO:0000313" key="23">
    <source>
        <dbReference type="WBParaSite" id="SRAE_1000251600.1"/>
    </source>
</evidence>
<feature type="domain" description="SAM-dependent MTase TRM10-type" evidence="19">
    <location>
        <begin position="78"/>
        <end position="269"/>
    </location>
</feature>
<gene>
    <name evidence="21 23 24" type="ORF">SRAE_1000251600</name>
</gene>
<dbReference type="PROSITE" id="PS52002">
    <property type="entry name" value="SM"/>
    <property type="match status" value="1"/>
</dbReference>